<evidence type="ECO:0000256" key="7">
    <source>
        <dbReference type="ARBA" id="ARBA00023295"/>
    </source>
</evidence>
<evidence type="ECO:0000313" key="11">
    <source>
        <dbReference type="Proteomes" id="UP001412067"/>
    </source>
</evidence>
<dbReference type="InterPro" id="IPR012341">
    <property type="entry name" value="6hp_glycosidase-like_sf"/>
</dbReference>
<dbReference type="Gene3D" id="1.50.10.10">
    <property type="match status" value="1"/>
</dbReference>
<evidence type="ECO:0000313" key="10">
    <source>
        <dbReference type="EMBL" id="KAK8968010.1"/>
    </source>
</evidence>
<dbReference type="SUPFAM" id="SSF48208">
    <property type="entry name" value="Six-hairpin glycosidases"/>
    <property type="match status" value="1"/>
</dbReference>
<dbReference type="InterPro" id="IPR001701">
    <property type="entry name" value="Glyco_hydro_9"/>
</dbReference>
<evidence type="ECO:0000256" key="6">
    <source>
        <dbReference type="ARBA" id="ARBA00023277"/>
    </source>
</evidence>
<dbReference type="EMBL" id="JBBWWR010000004">
    <property type="protein sequence ID" value="KAK8968010.1"/>
    <property type="molecule type" value="Genomic_DNA"/>
</dbReference>
<sequence>MGADYFLKTFNSSVDANDHIAAQFGAGDIYGSPISNDHYCWMRPEEMVYPPLSDKIKFECLDCSDLATEMAVVLAATPIVFKDTGEAASVLSLLRSFTCNLLVF</sequence>
<evidence type="ECO:0000256" key="8">
    <source>
        <dbReference type="ARBA" id="ARBA00023326"/>
    </source>
</evidence>
<keyword evidence="11" id="KW-1185">Reference proteome</keyword>
<reference evidence="10 11" key="1">
    <citation type="journal article" date="2022" name="Nat. Plants">
        <title>Genomes of leafy and leafless Platanthera orchids illuminate the evolution of mycoheterotrophy.</title>
        <authorList>
            <person name="Li M.H."/>
            <person name="Liu K.W."/>
            <person name="Li Z."/>
            <person name="Lu H.C."/>
            <person name="Ye Q.L."/>
            <person name="Zhang D."/>
            <person name="Wang J.Y."/>
            <person name="Li Y.F."/>
            <person name="Zhong Z.M."/>
            <person name="Liu X."/>
            <person name="Yu X."/>
            <person name="Liu D.K."/>
            <person name="Tu X.D."/>
            <person name="Liu B."/>
            <person name="Hao Y."/>
            <person name="Liao X.Y."/>
            <person name="Jiang Y.T."/>
            <person name="Sun W.H."/>
            <person name="Chen J."/>
            <person name="Chen Y.Q."/>
            <person name="Ai Y."/>
            <person name="Zhai J.W."/>
            <person name="Wu S.S."/>
            <person name="Zhou Z."/>
            <person name="Hsiao Y.Y."/>
            <person name="Wu W.L."/>
            <person name="Chen Y.Y."/>
            <person name="Lin Y.F."/>
            <person name="Hsu J.L."/>
            <person name="Li C.Y."/>
            <person name="Wang Z.W."/>
            <person name="Zhao X."/>
            <person name="Zhong W.Y."/>
            <person name="Ma X.K."/>
            <person name="Ma L."/>
            <person name="Huang J."/>
            <person name="Chen G.Z."/>
            <person name="Huang M.Z."/>
            <person name="Huang L."/>
            <person name="Peng D.H."/>
            <person name="Luo Y.B."/>
            <person name="Zou S.Q."/>
            <person name="Chen S.P."/>
            <person name="Lan S."/>
            <person name="Tsai W.C."/>
            <person name="Van de Peer Y."/>
            <person name="Liu Z.J."/>
        </authorList>
    </citation>
    <scope>NUCLEOTIDE SEQUENCE [LARGE SCALE GENOMIC DNA]</scope>
    <source>
        <strain evidence="10">Lor288</strain>
    </source>
</reference>
<dbReference type="InterPro" id="IPR008928">
    <property type="entry name" value="6-hairpin_glycosidase_sf"/>
</dbReference>
<evidence type="ECO:0000256" key="4">
    <source>
        <dbReference type="ARBA" id="ARBA00022801"/>
    </source>
</evidence>
<keyword evidence="4" id="KW-0378">Hydrolase</keyword>
<proteinExistence type="inferred from homology"/>
<name>A0ABR2MUZ7_9ASPA</name>
<dbReference type="EC" id="3.2.1.4" evidence="3"/>
<organism evidence="10 11">
    <name type="scientific">Platanthera guangdongensis</name>
    <dbReference type="NCBI Taxonomy" id="2320717"/>
    <lineage>
        <taxon>Eukaryota</taxon>
        <taxon>Viridiplantae</taxon>
        <taxon>Streptophyta</taxon>
        <taxon>Embryophyta</taxon>
        <taxon>Tracheophyta</taxon>
        <taxon>Spermatophyta</taxon>
        <taxon>Magnoliopsida</taxon>
        <taxon>Liliopsida</taxon>
        <taxon>Asparagales</taxon>
        <taxon>Orchidaceae</taxon>
        <taxon>Orchidoideae</taxon>
        <taxon>Orchideae</taxon>
        <taxon>Orchidinae</taxon>
        <taxon>Platanthera</taxon>
    </lineage>
</organism>
<comment type="catalytic activity">
    <reaction evidence="1">
        <text>Endohydrolysis of (1-&gt;4)-beta-D-glucosidic linkages in cellulose, lichenin and cereal beta-D-glucans.</text>
        <dbReference type="EC" id="3.2.1.4"/>
    </reaction>
</comment>
<evidence type="ECO:0000256" key="3">
    <source>
        <dbReference type="ARBA" id="ARBA00012601"/>
    </source>
</evidence>
<keyword evidence="6" id="KW-0119">Carbohydrate metabolism</keyword>
<evidence type="ECO:0000256" key="1">
    <source>
        <dbReference type="ARBA" id="ARBA00000966"/>
    </source>
</evidence>
<evidence type="ECO:0000259" key="9">
    <source>
        <dbReference type="Pfam" id="PF00759"/>
    </source>
</evidence>
<comment type="caution">
    <text evidence="10">The sequence shown here is derived from an EMBL/GenBank/DDBJ whole genome shotgun (WGS) entry which is preliminary data.</text>
</comment>
<accession>A0ABR2MUZ7</accession>
<keyword evidence="8" id="KW-0624">Polysaccharide degradation</keyword>
<evidence type="ECO:0000256" key="2">
    <source>
        <dbReference type="ARBA" id="ARBA00007072"/>
    </source>
</evidence>
<dbReference type="Proteomes" id="UP001412067">
    <property type="component" value="Unassembled WGS sequence"/>
</dbReference>
<dbReference type="Pfam" id="PF00759">
    <property type="entry name" value="Glyco_hydro_9"/>
    <property type="match status" value="1"/>
</dbReference>
<keyword evidence="5" id="KW-0136">Cellulose degradation</keyword>
<comment type="similarity">
    <text evidence="2">Belongs to the glycosyl hydrolase 9 (cellulase E) family.</text>
</comment>
<evidence type="ECO:0000256" key="5">
    <source>
        <dbReference type="ARBA" id="ARBA00023001"/>
    </source>
</evidence>
<gene>
    <name evidence="10" type="primary">GLU2</name>
    <name evidence="10" type="ORF">KSP40_PGU004714</name>
</gene>
<feature type="domain" description="Glycoside hydrolase family 9" evidence="9">
    <location>
        <begin position="2"/>
        <end position="88"/>
    </location>
</feature>
<dbReference type="PANTHER" id="PTHR22298">
    <property type="entry name" value="ENDO-1,4-BETA-GLUCANASE"/>
    <property type="match status" value="1"/>
</dbReference>
<keyword evidence="7" id="KW-0326">Glycosidase</keyword>
<protein>
    <recommendedName>
        <fullName evidence="3">cellulase</fullName>
        <ecNumber evidence="3">3.2.1.4</ecNumber>
    </recommendedName>
</protein>